<dbReference type="AlphaFoldDB" id="A0AAD6MKA4"/>
<name>A0AAD6MKA4_9ROSI</name>
<protein>
    <submittedName>
        <fullName evidence="1">Uncharacterized protein</fullName>
    </submittedName>
</protein>
<reference evidence="1" key="1">
    <citation type="journal article" date="2023" name="Mol. Ecol. Resour.">
        <title>Chromosome-level genome assembly of a triploid poplar Populus alba 'Berolinensis'.</title>
        <authorList>
            <person name="Chen S."/>
            <person name="Yu Y."/>
            <person name="Wang X."/>
            <person name="Wang S."/>
            <person name="Zhang T."/>
            <person name="Zhou Y."/>
            <person name="He R."/>
            <person name="Meng N."/>
            <person name="Wang Y."/>
            <person name="Liu W."/>
            <person name="Liu Z."/>
            <person name="Liu J."/>
            <person name="Guo Q."/>
            <person name="Huang H."/>
            <person name="Sederoff R.R."/>
            <person name="Wang G."/>
            <person name="Qu G."/>
            <person name="Chen S."/>
        </authorList>
    </citation>
    <scope>NUCLEOTIDE SEQUENCE</scope>
    <source>
        <strain evidence="1">SC-2020</strain>
    </source>
</reference>
<comment type="caution">
    <text evidence="1">The sequence shown here is derived from an EMBL/GenBank/DDBJ whole genome shotgun (WGS) entry which is preliminary data.</text>
</comment>
<organism evidence="1 2">
    <name type="scientific">Populus alba x Populus x berolinensis</name>
    <dbReference type="NCBI Taxonomy" id="444605"/>
    <lineage>
        <taxon>Eukaryota</taxon>
        <taxon>Viridiplantae</taxon>
        <taxon>Streptophyta</taxon>
        <taxon>Embryophyta</taxon>
        <taxon>Tracheophyta</taxon>
        <taxon>Spermatophyta</taxon>
        <taxon>Magnoliopsida</taxon>
        <taxon>eudicotyledons</taxon>
        <taxon>Gunneridae</taxon>
        <taxon>Pentapetalae</taxon>
        <taxon>rosids</taxon>
        <taxon>fabids</taxon>
        <taxon>Malpighiales</taxon>
        <taxon>Salicaceae</taxon>
        <taxon>Saliceae</taxon>
        <taxon>Populus</taxon>
    </lineage>
</organism>
<sequence>MAGAREITATTEFLLGNSRKTLYAQRDLPINRRN</sequence>
<evidence type="ECO:0000313" key="1">
    <source>
        <dbReference type="EMBL" id="KAJ6987139.1"/>
    </source>
</evidence>
<accession>A0AAD6MKA4</accession>
<proteinExistence type="predicted"/>
<keyword evidence="2" id="KW-1185">Reference proteome</keyword>
<gene>
    <name evidence="1" type="ORF">NC653_020385</name>
</gene>
<evidence type="ECO:0000313" key="2">
    <source>
        <dbReference type="Proteomes" id="UP001164929"/>
    </source>
</evidence>
<dbReference type="Proteomes" id="UP001164929">
    <property type="component" value="Chromosome 8"/>
</dbReference>
<dbReference type="EMBL" id="JAQIZT010000008">
    <property type="protein sequence ID" value="KAJ6987139.1"/>
    <property type="molecule type" value="Genomic_DNA"/>
</dbReference>